<gene>
    <name evidence="2" type="ORF">SAMN06297164_3657</name>
</gene>
<name>A0A286AM89_9PROT</name>
<dbReference type="CDD" id="cd07996">
    <property type="entry name" value="WGR_MMR_like"/>
    <property type="match status" value="1"/>
</dbReference>
<dbReference type="InterPro" id="IPR049809">
    <property type="entry name" value="YehF/YfeS-like_WGR"/>
</dbReference>
<evidence type="ECO:0000259" key="1">
    <source>
        <dbReference type="Pfam" id="PF05406"/>
    </source>
</evidence>
<dbReference type="SUPFAM" id="SSF142921">
    <property type="entry name" value="WGR domain-like"/>
    <property type="match status" value="1"/>
</dbReference>
<dbReference type="Pfam" id="PF05406">
    <property type="entry name" value="WGR"/>
    <property type="match status" value="1"/>
</dbReference>
<dbReference type="InterPro" id="IPR008893">
    <property type="entry name" value="WGR_domain"/>
</dbReference>
<dbReference type="AlphaFoldDB" id="A0A286AM89"/>
<dbReference type="InterPro" id="IPR036930">
    <property type="entry name" value="WGR_dom_sf"/>
</dbReference>
<evidence type="ECO:0000313" key="2">
    <source>
        <dbReference type="EMBL" id="SOD23027.1"/>
    </source>
</evidence>
<dbReference type="RefSeq" id="WP_217992383.1">
    <property type="nucleotide sequence ID" value="NZ_OCMU01000005.1"/>
</dbReference>
<sequence>MLDSILLEACNPELNIWRFYRITFGQDLFGSWIVELSYGRIGSRGRSRTILAENETQAMSIVEKCLKKDNQHRSVSGQVIKLSNYLENGKEIQIRFWH</sequence>
<dbReference type="Proteomes" id="UP000219335">
    <property type="component" value="Unassembled WGS sequence"/>
</dbReference>
<proteinExistence type="predicted"/>
<evidence type="ECO:0000313" key="3">
    <source>
        <dbReference type="Proteomes" id="UP000219335"/>
    </source>
</evidence>
<accession>A0A286AM89</accession>
<dbReference type="EMBL" id="OCMU01000005">
    <property type="protein sequence ID" value="SOD23027.1"/>
    <property type="molecule type" value="Genomic_DNA"/>
</dbReference>
<organism evidence="2 3">
    <name type="scientific">Nitrosomonas ureae</name>
    <dbReference type="NCBI Taxonomy" id="44577"/>
    <lineage>
        <taxon>Bacteria</taxon>
        <taxon>Pseudomonadati</taxon>
        <taxon>Pseudomonadota</taxon>
        <taxon>Betaproteobacteria</taxon>
        <taxon>Nitrosomonadales</taxon>
        <taxon>Nitrosomonadaceae</taxon>
        <taxon>Nitrosomonas</taxon>
    </lineage>
</organism>
<feature type="domain" description="WGR" evidence="1">
    <location>
        <begin position="5"/>
        <end position="67"/>
    </location>
</feature>
<reference evidence="2 3" key="1">
    <citation type="submission" date="2017-09" db="EMBL/GenBank/DDBJ databases">
        <authorList>
            <person name="Ehlers B."/>
            <person name="Leendertz F.H."/>
        </authorList>
    </citation>
    <scope>NUCLEOTIDE SEQUENCE [LARGE SCALE GENOMIC DNA]</scope>
    <source>
        <strain evidence="2 3">Nm42</strain>
    </source>
</reference>
<protein>
    <submittedName>
        <fullName evidence="2">WGR domain-containing protein</fullName>
    </submittedName>
</protein>